<evidence type="ECO:0000259" key="16">
    <source>
        <dbReference type="Pfam" id="PF01583"/>
    </source>
</evidence>
<feature type="binding site" evidence="14">
    <location>
        <position position="86"/>
    </location>
    <ligand>
        <name>Mg(2+)</name>
        <dbReference type="ChEBI" id="CHEBI:18420"/>
        <label>1</label>
    </ligand>
</feature>
<dbReference type="InterPro" id="IPR020550">
    <property type="entry name" value="Inositol_monophosphatase_CS"/>
</dbReference>
<dbReference type="InterPro" id="IPR059117">
    <property type="entry name" value="APS_kinase_dom"/>
</dbReference>
<comment type="pathway">
    <text evidence="3 13">Sulfur metabolism; hydrogen sulfide biosynthesis; sulfite from sulfate: step 2/3.</text>
</comment>
<evidence type="ECO:0000313" key="17">
    <source>
        <dbReference type="EMBL" id="RMQ30154.1"/>
    </source>
</evidence>
<dbReference type="HAMAP" id="MF_00065">
    <property type="entry name" value="Adenylyl_sulf_kinase"/>
    <property type="match status" value="1"/>
</dbReference>
<dbReference type="GO" id="GO:0004020">
    <property type="term" value="F:adenylylsulfate kinase activity"/>
    <property type="evidence" value="ECO:0007669"/>
    <property type="project" value="UniProtKB-UniRule"/>
</dbReference>
<comment type="caution">
    <text evidence="17">The sequence shown here is derived from an EMBL/GenBank/DDBJ whole genome shotgun (WGS) entry which is preliminary data.</text>
</comment>
<comment type="function">
    <text evidence="2 13">Catalyzes the synthesis of activated sulfate.</text>
</comment>
<dbReference type="InterPro" id="IPR002891">
    <property type="entry name" value="APS"/>
</dbReference>
<evidence type="ECO:0000256" key="14">
    <source>
        <dbReference type="HAMAP-Rule" id="MF_02095"/>
    </source>
</evidence>
<evidence type="ECO:0000256" key="3">
    <source>
        <dbReference type="ARBA" id="ARBA00004806"/>
    </source>
</evidence>
<dbReference type="InterPro" id="IPR006240">
    <property type="entry name" value="CysQ"/>
</dbReference>
<dbReference type="HAMAP" id="MF_02095">
    <property type="entry name" value="CysQ"/>
    <property type="match status" value="1"/>
</dbReference>
<keyword evidence="6 14" id="KW-1003">Cell membrane</keyword>
<dbReference type="InterPro" id="IPR027417">
    <property type="entry name" value="P-loop_NTPase"/>
</dbReference>
<feature type="binding site" evidence="14">
    <location>
        <position position="64"/>
    </location>
    <ligand>
        <name>Mg(2+)</name>
        <dbReference type="ChEBI" id="CHEBI:18420"/>
        <label>1</label>
    </ligand>
</feature>
<keyword evidence="8 13" id="KW-0808">Transferase</keyword>
<organism evidence="17 18">
    <name type="scientific">Pseudomonas syringae pv. actinidiae</name>
    <dbReference type="NCBI Taxonomy" id="103796"/>
    <lineage>
        <taxon>Bacteria</taxon>
        <taxon>Pseudomonadati</taxon>
        <taxon>Pseudomonadota</taxon>
        <taxon>Gammaproteobacteria</taxon>
        <taxon>Pseudomonadales</taxon>
        <taxon>Pseudomonadaceae</taxon>
        <taxon>Pseudomonas</taxon>
        <taxon>Pseudomonas syringae</taxon>
    </lineage>
</organism>
<dbReference type="GO" id="GO:0008441">
    <property type="term" value="F:3'(2'),5'-bisphosphate nucleotidase activity"/>
    <property type="evidence" value="ECO:0007669"/>
    <property type="project" value="UniProtKB-UniRule"/>
</dbReference>
<keyword evidence="14" id="KW-0378">Hydrolase</keyword>
<evidence type="ECO:0000256" key="6">
    <source>
        <dbReference type="ARBA" id="ARBA00022475"/>
    </source>
</evidence>
<dbReference type="GO" id="GO:0000287">
    <property type="term" value="F:magnesium ion binding"/>
    <property type="evidence" value="ECO:0007669"/>
    <property type="project" value="UniProtKB-UniRule"/>
</dbReference>
<dbReference type="Gene3D" id="3.30.540.10">
    <property type="entry name" value="Fructose-1,6-Bisphosphatase, subunit A, domain 1"/>
    <property type="match status" value="1"/>
</dbReference>
<dbReference type="GO" id="GO:0046854">
    <property type="term" value="P:phosphatidylinositol phosphate biosynthetic process"/>
    <property type="evidence" value="ECO:0007669"/>
    <property type="project" value="InterPro"/>
</dbReference>
<keyword evidence="13" id="KW-0597">Phosphoprotein</keyword>
<keyword evidence="9 13" id="KW-0547">Nucleotide-binding</keyword>
<comment type="catalytic activity">
    <reaction evidence="14">
        <text>adenosine 3',5'-bisphosphate + H2O = AMP + phosphate</text>
        <dbReference type="Rhea" id="RHEA:10040"/>
        <dbReference type="ChEBI" id="CHEBI:15377"/>
        <dbReference type="ChEBI" id="CHEBI:43474"/>
        <dbReference type="ChEBI" id="CHEBI:58343"/>
        <dbReference type="ChEBI" id="CHEBI:456215"/>
        <dbReference type="EC" id="3.1.3.7"/>
    </reaction>
</comment>
<evidence type="ECO:0000256" key="11">
    <source>
        <dbReference type="ARBA" id="ARBA00022840"/>
    </source>
</evidence>
<comment type="catalytic activity">
    <reaction evidence="1 13">
        <text>adenosine 5'-phosphosulfate + ATP = 3'-phosphoadenylyl sulfate + ADP + H(+)</text>
        <dbReference type="Rhea" id="RHEA:24152"/>
        <dbReference type="ChEBI" id="CHEBI:15378"/>
        <dbReference type="ChEBI" id="CHEBI:30616"/>
        <dbReference type="ChEBI" id="CHEBI:58243"/>
        <dbReference type="ChEBI" id="CHEBI:58339"/>
        <dbReference type="ChEBI" id="CHEBI:456216"/>
        <dbReference type="EC" id="2.7.1.25"/>
    </reaction>
</comment>
<dbReference type="PANTHER" id="PTHR11055:SF63">
    <property type="entry name" value="ADENYLYL-SULFATE KINASE 1, CHLOROPLASTIC"/>
    <property type="match status" value="1"/>
</dbReference>
<keyword evidence="14 15" id="KW-0460">Magnesium</keyword>
<dbReference type="GO" id="GO:0000103">
    <property type="term" value="P:sulfate assimilation"/>
    <property type="evidence" value="ECO:0007669"/>
    <property type="project" value="UniProtKB-UniRule"/>
</dbReference>
<feature type="domain" description="APS kinase" evidence="16">
    <location>
        <begin position="304"/>
        <end position="452"/>
    </location>
</feature>
<evidence type="ECO:0000256" key="7">
    <source>
        <dbReference type="ARBA" id="ARBA00022519"/>
    </source>
</evidence>
<dbReference type="Gene3D" id="3.40.190.80">
    <property type="match status" value="1"/>
</dbReference>
<evidence type="ECO:0000256" key="4">
    <source>
        <dbReference type="ARBA" id="ARBA00005289"/>
    </source>
</evidence>
<comment type="function">
    <text evidence="14">Converts adenosine-3',5'-bisphosphate (PAP) to AMP.</text>
</comment>
<keyword evidence="7 14" id="KW-0997">Cell inner membrane</keyword>
<dbReference type="NCBIfam" id="NF003013">
    <property type="entry name" value="PRK03846.1"/>
    <property type="match status" value="1"/>
</dbReference>
<feature type="binding site" evidence="14">
    <location>
        <position position="212"/>
    </location>
    <ligand>
        <name>substrate</name>
    </ligand>
</feature>
<sequence length="479" mass="52833">MIDIQAIRRIAEAAGQIIMCVYQRGYVVQSEQDDGSLTEAGLLADRHILTELRTLTPEIPVLSEASAQSDSELRRRWSRYWLVTPLDATKELSNKNDEFTVNIALIEHGEPVLGVVHAPALCVSYWGSQGAGAFKAAADGDVRAIRVAVPSADERVCRVIDSRSYVSVEFDAFMAGMRRSELSSISSSLKLCLVAEGTPDLYPRMGPTSEWDTAAAHAVVSAAGGQVLAWPTLEPLSYIKRTDTLLNPFFIVCAALSSDWLPEVEPWKDGIVYERREHNSKAEVIWHLTQVDQAMRAASLNQRPRCIWLTGLSGSGKSTIANSLELSLHKAGRHTFLLDGDNVRQGLNNDLGMSAEDRAENIRRVGEVAKLMVDAGMIVVAAFISPFRADRDRVRALFSEGSFVEVFVDTPLKECERRDVKGLYAKARRGELKDFTGIDSSYEEPVSPDVHLLPGETSLQVCVETLLRALDEPSTRSWS</sequence>
<dbReference type="AlphaFoldDB" id="A0A3M4KM51"/>
<dbReference type="CDD" id="cd01638">
    <property type="entry name" value="CysQ"/>
    <property type="match status" value="1"/>
</dbReference>
<keyword evidence="14 15" id="KW-0479">Metal-binding</keyword>
<dbReference type="CDD" id="cd02027">
    <property type="entry name" value="APSK"/>
    <property type="match status" value="1"/>
</dbReference>
<comment type="similarity">
    <text evidence="4 14">Belongs to the inositol monophosphatase superfamily. CysQ family.</text>
</comment>
<dbReference type="SUPFAM" id="SSF56655">
    <property type="entry name" value="Carbohydrate phosphatase"/>
    <property type="match status" value="1"/>
</dbReference>
<proteinExistence type="inferred from homology"/>
<dbReference type="PROSITE" id="PS00630">
    <property type="entry name" value="IMP_2"/>
    <property type="match status" value="1"/>
</dbReference>
<protein>
    <recommendedName>
        <fullName evidence="13 14">Multifunctional fusion protein</fullName>
    </recommendedName>
    <domain>
        <recommendedName>
            <fullName evidence="13">Adenylyl-sulfate kinase</fullName>
            <ecNumber evidence="13">2.7.1.25</ecNumber>
        </recommendedName>
        <alternativeName>
            <fullName evidence="13">APS kinase</fullName>
        </alternativeName>
        <alternativeName>
            <fullName evidence="13">ATP adenosine-5'-phosphosulfate 3'-phosphotransferase</fullName>
        </alternativeName>
        <alternativeName>
            <fullName evidence="13">Adenosine-5'-phosphosulfate kinase</fullName>
        </alternativeName>
    </domain>
    <domain>
        <recommendedName>
            <fullName evidence="14">3'(2'),5'-bisphosphate nucleotidase CysQ</fullName>
            <ecNumber evidence="14">3.1.3.7</ecNumber>
        </recommendedName>
        <alternativeName>
            <fullName evidence="14">3'(2'),5-bisphosphonucleoside 3'(2')-phosphohydrolase</fullName>
        </alternativeName>
        <alternativeName>
            <fullName evidence="14">3'-phosphoadenosine 5'-phosphate phosphatase</fullName>
            <shortName evidence="14">PAP phosphatase</shortName>
        </alternativeName>
    </domain>
</protein>
<dbReference type="PANTHER" id="PTHR11055">
    <property type="entry name" value="BIFUNCTIONAL 3'-PHOSPHOADENOSINE 5'-PHOSPHOSULFATE SYNTHASE"/>
    <property type="match status" value="1"/>
</dbReference>
<comment type="caution">
    <text evidence="14">Lacks conserved residue(s) required for the propagation of feature annotation.</text>
</comment>
<dbReference type="GO" id="GO:0070814">
    <property type="term" value="P:hydrogen sulfide biosynthetic process"/>
    <property type="evidence" value="ECO:0007669"/>
    <property type="project" value="UniProtKB-UniRule"/>
</dbReference>
<name>A0A3M4KM51_PSESF</name>
<dbReference type="Pfam" id="PF01583">
    <property type="entry name" value="APS_kinase"/>
    <property type="match status" value="1"/>
</dbReference>
<evidence type="ECO:0000256" key="2">
    <source>
        <dbReference type="ARBA" id="ARBA00002632"/>
    </source>
</evidence>
<evidence type="ECO:0000256" key="15">
    <source>
        <dbReference type="PIRSR" id="PIRSR600760-2"/>
    </source>
</evidence>
<dbReference type="UniPathway" id="UPA00140">
    <property type="reaction ID" value="UER00205"/>
</dbReference>
<dbReference type="NCBIfam" id="TIGR00455">
    <property type="entry name" value="apsK"/>
    <property type="match status" value="1"/>
</dbReference>
<feature type="active site" description="Phosphoserine intermediate" evidence="13">
    <location>
        <position position="385"/>
    </location>
</feature>
<evidence type="ECO:0000256" key="13">
    <source>
        <dbReference type="HAMAP-Rule" id="MF_00065"/>
    </source>
</evidence>
<evidence type="ECO:0000256" key="8">
    <source>
        <dbReference type="ARBA" id="ARBA00022679"/>
    </source>
</evidence>
<feature type="binding site" evidence="15">
    <location>
        <position position="64"/>
    </location>
    <ligand>
        <name>Mg(2+)</name>
        <dbReference type="ChEBI" id="CHEBI:18420"/>
        <label>1</label>
        <note>catalytic</note>
    </ligand>
</feature>
<gene>
    <name evidence="14" type="primary">cysQ</name>
    <name evidence="13" type="synonym">cysC</name>
    <name evidence="17" type="ORF">ALQ07_01257</name>
</gene>
<feature type="binding site" evidence="15">
    <location>
        <position position="86"/>
    </location>
    <ligand>
        <name>Mg(2+)</name>
        <dbReference type="ChEBI" id="CHEBI:18420"/>
        <label>1</label>
        <note>catalytic</note>
    </ligand>
</feature>
<feature type="binding site" evidence="14">
    <location>
        <position position="87"/>
    </location>
    <ligand>
        <name>Mg(2+)</name>
        <dbReference type="ChEBI" id="CHEBI:18420"/>
        <label>2</label>
    </ligand>
</feature>
<dbReference type="Pfam" id="PF00459">
    <property type="entry name" value="Inositol_P"/>
    <property type="match status" value="1"/>
</dbReference>
<comment type="cofactor">
    <cofactor evidence="14 15">
        <name>Mg(2+)</name>
        <dbReference type="ChEBI" id="CHEBI:18420"/>
    </cofactor>
</comment>
<dbReference type="Proteomes" id="UP000273140">
    <property type="component" value="Unassembled WGS sequence"/>
</dbReference>
<keyword evidence="11 13" id="KW-0067">ATP-binding</keyword>
<dbReference type="SUPFAM" id="SSF52540">
    <property type="entry name" value="P-loop containing nucleoside triphosphate hydrolases"/>
    <property type="match status" value="1"/>
</dbReference>
<evidence type="ECO:0000256" key="9">
    <source>
        <dbReference type="ARBA" id="ARBA00022741"/>
    </source>
</evidence>
<dbReference type="EC" id="2.7.1.25" evidence="13"/>
<evidence type="ECO:0000313" key="18">
    <source>
        <dbReference type="Proteomes" id="UP000273140"/>
    </source>
</evidence>
<feature type="binding site" evidence="15">
    <location>
        <position position="212"/>
    </location>
    <ligand>
        <name>Mg(2+)</name>
        <dbReference type="ChEBI" id="CHEBI:18420"/>
        <label>1</label>
        <note>catalytic</note>
    </ligand>
</feature>
<feature type="binding site" evidence="14">
    <location>
        <position position="64"/>
    </location>
    <ligand>
        <name>substrate</name>
    </ligand>
</feature>
<dbReference type="GO" id="GO:0005524">
    <property type="term" value="F:ATP binding"/>
    <property type="evidence" value="ECO:0007669"/>
    <property type="project" value="UniProtKB-UniRule"/>
</dbReference>
<keyword evidence="10 13" id="KW-0418">Kinase</keyword>
<dbReference type="NCBIfam" id="TIGR01331">
    <property type="entry name" value="bisphos_cysQ"/>
    <property type="match status" value="1"/>
</dbReference>
<evidence type="ECO:0000256" key="12">
    <source>
        <dbReference type="ARBA" id="ARBA00023136"/>
    </source>
</evidence>
<dbReference type="RefSeq" id="WP_017700217.1">
    <property type="nucleotide sequence ID" value="NZ_RBRB01000262.1"/>
</dbReference>
<comment type="similarity">
    <text evidence="5 13">Belongs to the APS kinase family.</text>
</comment>
<feature type="binding site" evidence="14">
    <location>
        <position position="212"/>
    </location>
    <ligand>
        <name>Mg(2+)</name>
        <dbReference type="ChEBI" id="CHEBI:18420"/>
        <label>2</label>
    </ligand>
</feature>
<accession>A0A3M4KM51</accession>
<dbReference type="InterPro" id="IPR000760">
    <property type="entry name" value="Inositol_monophosphatase-like"/>
</dbReference>
<dbReference type="GO" id="GO:0005886">
    <property type="term" value="C:plasma membrane"/>
    <property type="evidence" value="ECO:0007669"/>
    <property type="project" value="UniProtKB-SubCell"/>
</dbReference>
<evidence type="ECO:0000256" key="10">
    <source>
        <dbReference type="ARBA" id="ARBA00022777"/>
    </source>
</evidence>
<feature type="binding site" evidence="15">
    <location>
        <position position="87"/>
    </location>
    <ligand>
        <name>Mg(2+)</name>
        <dbReference type="ChEBI" id="CHEBI:18420"/>
        <label>1</label>
        <note>catalytic</note>
    </ligand>
</feature>
<keyword evidence="12 14" id="KW-0472">Membrane</keyword>
<reference evidence="17 18" key="1">
    <citation type="submission" date="2018-08" db="EMBL/GenBank/DDBJ databases">
        <title>Recombination of ecologically and evolutionarily significant loci maintains genetic cohesion in the Pseudomonas syringae species complex.</title>
        <authorList>
            <person name="Dillon M."/>
            <person name="Thakur S."/>
            <person name="Almeida R.N.D."/>
            <person name="Weir B.S."/>
            <person name="Guttman D.S."/>
        </authorList>
    </citation>
    <scope>NUCLEOTIDE SEQUENCE [LARGE SCALE GENOMIC DNA]</scope>
    <source>
        <strain evidence="17 18">ICMP 19074</strain>
    </source>
</reference>
<comment type="subcellular location">
    <subcellularLocation>
        <location evidence="14">Cell inner membrane</location>
        <topology evidence="14">Peripheral membrane protein</topology>
        <orientation evidence="14">Cytoplasmic side</orientation>
    </subcellularLocation>
</comment>
<dbReference type="EC" id="3.1.3.7" evidence="14"/>
<evidence type="ECO:0000256" key="5">
    <source>
        <dbReference type="ARBA" id="ARBA00007008"/>
    </source>
</evidence>
<dbReference type="Gene3D" id="3.40.50.300">
    <property type="entry name" value="P-loop containing nucleotide triphosphate hydrolases"/>
    <property type="match status" value="1"/>
</dbReference>
<evidence type="ECO:0000256" key="1">
    <source>
        <dbReference type="ARBA" id="ARBA00001823"/>
    </source>
</evidence>
<feature type="binding site" evidence="13">
    <location>
        <begin position="311"/>
        <end position="318"/>
    </location>
    <ligand>
        <name>ATP</name>
        <dbReference type="ChEBI" id="CHEBI:30616"/>
    </ligand>
</feature>
<dbReference type="EMBL" id="RBRB01000262">
    <property type="protein sequence ID" value="RMQ30154.1"/>
    <property type="molecule type" value="Genomic_DNA"/>
</dbReference>